<dbReference type="GO" id="GO:0005615">
    <property type="term" value="C:extracellular space"/>
    <property type="evidence" value="ECO:0000318"/>
    <property type="project" value="GO_Central"/>
</dbReference>
<keyword evidence="10" id="KW-0418">Kinase</keyword>
<dbReference type="InterPro" id="IPR045266">
    <property type="entry name" value="DOH_DOMON"/>
</dbReference>
<evidence type="ECO:0000256" key="21">
    <source>
        <dbReference type="PROSITE-ProRule" id="PRU10141"/>
    </source>
</evidence>
<comment type="cofactor">
    <cofactor evidence="1">
        <name>Cu(2+)</name>
        <dbReference type="ChEBI" id="CHEBI:29036"/>
    </cofactor>
</comment>
<evidence type="ECO:0000256" key="6">
    <source>
        <dbReference type="ARBA" id="ARBA00022679"/>
    </source>
</evidence>
<evidence type="ECO:0000256" key="15">
    <source>
        <dbReference type="ARBA" id="ARBA00023033"/>
    </source>
</evidence>
<keyword evidence="25" id="KW-1185">Reference proteome</keyword>
<sequence length="885" mass="101746">MDLDDTPRSVVVTTSRVYSDVFSNKPSSYFEYDNYNPPTDDINNYSLIRKIGQGKYSLVFEGVHDGTNDSVVVKLLKPIKKPKIKREIKILEHLRNGPNIVSLYAVVSVPSTALHALIFESPSNNEDFKEVYLKLSDSDIRFYIYEILKALDFCHSKGIMHRDVKPHNIIIDRKNRKIRLIDFGLAEFYRPGERYNVRVASRHYKGPELLVEYGYYDYSLDLWSLGCVFAAMIFRKEPFFQGFDNRNQLYCIVKVLGTSKFYSYLNKYNIVLEGSMQEMLGIHSKKPWQRFVNTENEHLVNQNAFDFLESLLCYDHMERCTAQEALGHKYFGPVRSSGALPGLDKLKVSGSGQAMRFLIAIIILTCLKSSHSGEIFHVPLNGDGSISLNWVLDYPTQTVTFEVHLPENFGWFAIGFSDQGAHFPADYCILWKTIKRKIQFEDTWADTTGIIRLDRQQDCQNFKIKRAGNVTKFTFRRKFDTCDFEDYVIEDGTTHIVWARGAHPLYKVVGLNISSPEKEQGMVRVQLLKNTNVKAILPNYVQTLDVFAHEVRVPDKETTYWCHVHKLGEEFKEKHHVYRYEAHIPSSSEGLVHHMEVFHCVAPPNQQIPLYVGNCFAKDRPKETQVCKRVLAAWAMGAPPFTYPEEAGLPLGGPDFNPYVMLEVHYNNPEHKTGFVDSSGIRFHVSSKLKKMDAGVIELGLEYTDKMAIPPGQEAFPLTGYCVSECTAVSLPPEGITIFGSQLHTHLTGVKVYTRHIRDGIELRELNRDDHYSTHFQEIRRLKQPVKVLPGDALVTRCYYNTQERENITLGGFSITDEMCVNYVHYFPATQLEVCKSAISDQALSTYFNYMKEWEGQKISLHHVISDNYKSIKWNKMRVQLLSDW</sequence>
<dbReference type="GO" id="GO:0042421">
    <property type="term" value="P:norepinephrine biosynthetic process"/>
    <property type="evidence" value="ECO:0000318"/>
    <property type="project" value="GO_Central"/>
</dbReference>
<keyword evidence="6" id="KW-0808">Transferase</keyword>
<keyword evidence="12" id="KW-1133">Transmembrane helix</keyword>
<dbReference type="FunFam" id="2.60.120.310:FF:000004">
    <property type="entry name" value="DBH-like monooxygenase protein 1"/>
    <property type="match status" value="1"/>
</dbReference>
<dbReference type="InterPro" id="IPR014784">
    <property type="entry name" value="Cu2_ascorb_mOase-like_C"/>
</dbReference>
<keyword evidence="9 21" id="KW-0547">Nucleotide-binding</keyword>
<reference evidence="24 25" key="1">
    <citation type="journal article" date="2008" name="Nature">
        <title>The genome of the model beetle and pest Tribolium castaneum.</title>
        <authorList>
            <consortium name="Tribolium Genome Sequencing Consortium"/>
            <person name="Richards S."/>
            <person name="Gibbs R.A."/>
            <person name="Weinstock G.M."/>
            <person name="Brown S.J."/>
            <person name="Denell R."/>
            <person name="Beeman R.W."/>
            <person name="Gibbs R."/>
            <person name="Beeman R.W."/>
            <person name="Brown S.J."/>
            <person name="Bucher G."/>
            <person name="Friedrich M."/>
            <person name="Grimmelikhuijzen C.J."/>
            <person name="Klingler M."/>
            <person name="Lorenzen M."/>
            <person name="Richards S."/>
            <person name="Roth S."/>
            <person name="Schroder R."/>
            <person name="Tautz D."/>
            <person name="Zdobnov E.M."/>
            <person name="Muzny D."/>
            <person name="Gibbs R.A."/>
            <person name="Weinstock G.M."/>
            <person name="Attaway T."/>
            <person name="Bell S."/>
            <person name="Buhay C.J."/>
            <person name="Chandrabose M.N."/>
            <person name="Chavez D."/>
            <person name="Clerk-Blankenburg K.P."/>
            <person name="Cree A."/>
            <person name="Dao M."/>
            <person name="Davis C."/>
            <person name="Chacko J."/>
            <person name="Dinh H."/>
            <person name="Dugan-Rocha S."/>
            <person name="Fowler G."/>
            <person name="Garner T.T."/>
            <person name="Garnes J."/>
            <person name="Gnirke A."/>
            <person name="Hawes A."/>
            <person name="Hernandez J."/>
            <person name="Hines S."/>
            <person name="Holder M."/>
            <person name="Hume J."/>
            <person name="Jhangiani S.N."/>
            <person name="Joshi V."/>
            <person name="Khan Z.M."/>
            <person name="Jackson L."/>
            <person name="Kovar C."/>
            <person name="Kowis A."/>
            <person name="Lee S."/>
            <person name="Lewis L.R."/>
            <person name="Margolis J."/>
            <person name="Morgan M."/>
            <person name="Nazareth L.V."/>
            <person name="Nguyen N."/>
            <person name="Okwuonu G."/>
            <person name="Parker D."/>
            <person name="Richards S."/>
            <person name="Ruiz S.J."/>
            <person name="Santibanez J."/>
            <person name="Savard J."/>
            <person name="Scherer S.E."/>
            <person name="Schneider B."/>
            <person name="Sodergren E."/>
            <person name="Tautz D."/>
            <person name="Vattahil S."/>
            <person name="Villasana D."/>
            <person name="White C.S."/>
            <person name="Wright R."/>
            <person name="Park Y."/>
            <person name="Beeman R.W."/>
            <person name="Lord J."/>
            <person name="Oppert B."/>
            <person name="Lorenzen M."/>
            <person name="Brown S."/>
            <person name="Wang L."/>
            <person name="Savard J."/>
            <person name="Tautz D."/>
            <person name="Richards S."/>
            <person name="Weinstock G."/>
            <person name="Gibbs R.A."/>
            <person name="Liu Y."/>
            <person name="Worley K."/>
            <person name="Weinstock G."/>
            <person name="Elsik C.G."/>
            <person name="Reese J.T."/>
            <person name="Elhaik E."/>
            <person name="Landan G."/>
            <person name="Graur D."/>
            <person name="Arensburger P."/>
            <person name="Atkinson P."/>
            <person name="Beeman R.W."/>
            <person name="Beidler J."/>
            <person name="Brown S.J."/>
            <person name="Demuth J.P."/>
            <person name="Drury D.W."/>
            <person name="Du Y.Z."/>
            <person name="Fujiwara H."/>
            <person name="Lorenzen M."/>
            <person name="Maselli V."/>
            <person name="Osanai M."/>
            <person name="Park Y."/>
            <person name="Robertson H.M."/>
            <person name="Tu Z."/>
            <person name="Wang J.J."/>
            <person name="Wang S."/>
            <person name="Richards S."/>
            <person name="Song H."/>
            <person name="Zhang L."/>
            <person name="Sodergren E."/>
            <person name="Werner D."/>
            <person name="Stanke M."/>
            <person name="Morgenstern B."/>
            <person name="Solovyev V."/>
            <person name="Kosarev P."/>
            <person name="Brown G."/>
            <person name="Chen H.C."/>
            <person name="Ermolaeva O."/>
            <person name="Hlavina W."/>
            <person name="Kapustin Y."/>
            <person name="Kiryutin B."/>
            <person name="Kitts P."/>
            <person name="Maglott D."/>
            <person name="Pruitt K."/>
            <person name="Sapojnikov V."/>
            <person name="Souvorov A."/>
            <person name="Mackey A.J."/>
            <person name="Waterhouse R.M."/>
            <person name="Wyder S."/>
            <person name="Zdobnov E.M."/>
            <person name="Zdobnov E.M."/>
            <person name="Wyder S."/>
            <person name="Kriventseva E.V."/>
            <person name="Kadowaki T."/>
            <person name="Bork P."/>
            <person name="Aranda M."/>
            <person name="Bao R."/>
            <person name="Beermann A."/>
            <person name="Berns N."/>
            <person name="Bolognesi R."/>
            <person name="Bonneton F."/>
            <person name="Bopp D."/>
            <person name="Brown S.J."/>
            <person name="Bucher G."/>
            <person name="Butts T."/>
            <person name="Chaumot A."/>
            <person name="Denell R.E."/>
            <person name="Ferrier D.E."/>
            <person name="Friedrich M."/>
            <person name="Gordon C.M."/>
            <person name="Jindra M."/>
            <person name="Klingler M."/>
            <person name="Lan Q."/>
            <person name="Lattorff H.M."/>
            <person name="Laudet V."/>
            <person name="von Levetsow C."/>
            <person name="Liu Z."/>
            <person name="Lutz R."/>
            <person name="Lynch J.A."/>
            <person name="da Fonseca R.N."/>
            <person name="Posnien N."/>
            <person name="Reuter R."/>
            <person name="Roth S."/>
            <person name="Savard J."/>
            <person name="Schinko J.B."/>
            <person name="Schmitt C."/>
            <person name="Schoppmeier M."/>
            <person name="Schroder R."/>
            <person name="Shippy T.D."/>
            <person name="Simonnet F."/>
            <person name="Marques-Souza H."/>
            <person name="Tautz D."/>
            <person name="Tomoyasu Y."/>
            <person name="Trauner J."/>
            <person name="Van der Zee M."/>
            <person name="Vervoort M."/>
            <person name="Wittkopp N."/>
            <person name="Wimmer E.A."/>
            <person name="Yang X."/>
            <person name="Jones A.K."/>
            <person name="Sattelle D.B."/>
            <person name="Ebert P.R."/>
            <person name="Nelson D."/>
            <person name="Scott J.G."/>
            <person name="Beeman R.W."/>
            <person name="Muthukrishnan S."/>
            <person name="Kramer K.J."/>
            <person name="Arakane Y."/>
            <person name="Beeman R.W."/>
            <person name="Zhu Q."/>
            <person name="Hogenkamp D."/>
            <person name="Dixit R."/>
            <person name="Oppert B."/>
            <person name="Jiang H."/>
            <person name="Zou Z."/>
            <person name="Marshall J."/>
            <person name="Elpidina E."/>
            <person name="Vinokurov K."/>
            <person name="Oppert C."/>
            <person name="Zou Z."/>
            <person name="Evans J."/>
            <person name="Lu Z."/>
            <person name="Zhao P."/>
            <person name="Sumathipala N."/>
            <person name="Altincicek B."/>
            <person name="Vilcinskas A."/>
            <person name="Williams M."/>
            <person name="Hultmark D."/>
            <person name="Hetru C."/>
            <person name="Jiang H."/>
            <person name="Grimmelikhuijzen C.J."/>
            <person name="Hauser F."/>
            <person name="Cazzamali G."/>
            <person name="Williamson M."/>
            <person name="Park Y."/>
            <person name="Li B."/>
            <person name="Tanaka Y."/>
            <person name="Predel R."/>
            <person name="Neupert S."/>
            <person name="Schachtner J."/>
            <person name="Verleyen P."/>
            <person name="Raible F."/>
            <person name="Bork P."/>
            <person name="Friedrich M."/>
            <person name="Walden K.K."/>
            <person name="Robertson H.M."/>
            <person name="Angeli S."/>
            <person name="Foret S."/>
            <person name="Bucher G."/>
            <person name="Schuetz S."/>
            <person name="Maleszka R."/>
            <person name="Wimmer E.A."/>
            <person name="Beeman R.W."/>
            <person name="Lorenzen M."/>
            <person name="Tomoyasu Y."/>
            <person name="Miller S.C."/>
            <person name="Grossmann D."/>
            <person name="Bucher G."/>
        </authorList>
    </citation>
    <scope>NUCLEOTIDE SEQUENCE [LARGE SCALE GENOMIC DNA]</scope>
    <source>
        <strain evidence="24 25">Georgia GA2</strain>
    </source>
</reference>
<evidence type="ECO:0000256" key="5">
    <source>
        <dbReference type="ARBA" id="ARBA00022527"/>
    </source>
</evidence>
<keyword evidence="14" id="KW-0186">Copper</keyword>
<evidence type="ECO:0000256" key="12">
    <source>
        <dbReference type="ARBA" id="ARBA00022989"/>
    </source>
</evidence>
<dbReference type="InterPro" id="IPR028460">
    <property type="entry name" value="Tbh/DBH"/>
</dbReference>
<dbReference type="InterPro" id="IPR036939">
    <property type="entry name" value="Cu2_ascorb_mOase_N_sf"/>
</dbReference>
<evidence type="ECO:0000256" key="13">
    <source>
        <dbReference type="ARBA" id="ARBA00023002"/>
    </source>
</evidence>
<dbReference type="Proteomes" id="UP000007266">
    <property type="component" value="Linkage group 3"/>
</dbReference>
<dbReference type="PROSITE" id="PS00108">
    <property type="entry name" value="PROTEIN_KINASE_ST"/>
    <property type="match status" value="1"/>
</dbReference>
<dbReference type="Pfam" id="PF00069">
    <property type="entry name" value="Pkinase"/>
    <property type="match status" value="1"/>
</dbReference>
<dbReference type="PANTHER" id="PTHR10157">
    <property type="entry name" value="DOPAMINE BETA HYDROXYLASE RELATED"/>
    <property type="match status" value="1"/>
</dbReference>
<comment type="similarity">
    <text evidence="3">Belongs to the copper type II ascorbate-dependent monooxygenase family.</text>
</comment>
<keyword evidence="15" id="KW-0503">Monooxygenase</keyword>
<dbReference type="FunFam" id="2.60.120.230:FF:000001">
    <property type="entry name" value="Monooxygenase, DBH-like 1"/>
    <property type="match status" value="1"/>
</dbReference>
<keyword evidence="5" id="KW-0723">Serine/threonine-protein kinase</keyword>
<comment type="subcellular location">
    <subcellularLocation>
        <location evidence="2">Membrane</location>
        <topology evidence="2">Single-pass membrane protein</topology>
    </subcellularLocation>
</comment>
<dbReference type="Pfam" id="PF01082">
    <property type="entry name" value="Cu2_monooxygen"/>
    <property type="match status" value="1"/>
</dbReference>
<dbReference type="InterPro" id="IPR024548">
    <property type="entry name" value="Cu2_monoox_C"/>
</dbReference>
<dbReference type="PANTHER" id="PTHR10157:SF29">
    <property type="entry name" value="DOPAMINE BETA-HYDROXYLASE"/>
    <property type="match status" value="1"/>
</dbReference>
<keyword evidence="11 21" id="KW-0067">ATP-binding</keyword>
<reference evidence="24 25" key="2">
    <citation type="journal article" date="2010" name="Nucleic Acids Res.">
        <title>BeetleBase in 2010: revisions to provide comprehensive genomic information for Tribolium castaneum.</title>
        <authorList>
            <person name="Kim H.S."/>
            <person name="Murphy T."/>
            <person name="Xia J."/>
            <person name="Caragea D."/>
            <person name="Park Y."/>
            <person name="Beeman R.W."/>
            <person name="Lorenzen M.D."/>
            <person name="Butcher S."/>
            <person name="Manak J.R."/>
            <person name="Brown S.J."/>
        </authorList>
    </citation>
    <scope>GENOME REANNOTATION</scope>
    <source>
        <strain evidence="24 25">Georgia GA2</strain>
    </source>
</reference>
<comment type="catalytic activity">
    <reaction evidence="19">
        <text>L-threonyl-[protein] + ATP = O-phospho-L-threonyl-[protein] + ADP + H(+)</text>
        <dbReference type="Rhea" id="RHEA:46608"/>
        <dbReference type="Rhea" id="RHEA-COMP:11060"/>
        <dbReference type="Rhea" id="RHEA-COMP:11605"/>
        <dbReference type="ChEBI" id="CHEBI:15378"/>
        <dbReference type="ChEBI" id="CHEBI:30013"/>
        <dbReference type="ChEBI" id="CHEBI:30616"/>
        <dbReference type="ChEBI" id="CHEBI:61977"/>
        <dbReference type="ChEBI" id="CHEBI:456216"/>
        <dbReference type="EC" id="2.7.11.1"/>
    </reaction>
</comment>
<dbReference type="CDD" id="cd09631">
    <property type="entry name" value="DOMON_DOH"/>
    <property type="match status" value="1"/>
</dbReference>
<dbReference type="EC" id="2.7.11.1" evidence="4"/>
<dbReference type="FunFam" id="3.30.200.20:FF:000088">
    <property type="entry name" value="Casein kinase II subunit alpha"/>
    <property type="match status" value="1"/>
</dbReference>
<feature type="binding site" evidence="21">
    <location>
        <position position="74"/>
    </location>
    <ligand>
        <name>ATP</name>
        <dbReference type="ChEBI" id="CHEBI:30616"/>
    </ligand>
</feature>
<evidence type="ECO:0000256" key="17">
    <source>
        <dbReference type="ARBA" id="ARBA00023157"/>
    </source>
</evidence>
<evidence type="ECO:0000256" key="9">
    <source>
        <dbReference type="ARBA" id="ARBA00022741"/>
    </source>
</evidence>
<evidence type="ECO:0000256" key="11">
    <source>
        <dbReference type="ARBA" id="ARBA00022840"/>
    </source>
</evidence>
<evidence type="ECO:0000256" key="4">
    <source>
        <dbReference type="ARBA" id="ARBA00012513"/>
    </source>
</evidence>
<evidence type="ECO:0000256" key="20">
    <source>
        <dbReference type="ARBA" id="ARBA00048679"/>
    </source>
</evidence>
<dbReference type="InterPro" id="IPR008977">
    <property type="entry name" value="PHM/PNGase_F_dom_sf"/>
</dbReference>
<dbReference type="InterPro" id="IPR008271">
    <property type="entry name" value="Ser/Thr_kinase_AS"/>
</dbReference>
<dbReference type="PROSITE" id="PS50011">
    <property type="entry name" value="PROTEIN_KINASE_DOM"/>
    <property type="match status" value="1"/>
</dbReference>
<dbReference type="InterPro" id="IPR011009">
    <property type="entry name" value="Kinase-like_dom_sf"/>
</dbReference>
<dbReference type="InterPro" id="IPR000323">
    <property type="entry name" value="Cu2_ascorb_mOase_N"/>
</dbReference>
<evidence type="ECO:0000256" key="18">
    <source>
        <dbReference type="ARBA" id="ARBA00023180"/>
    </source>
</evidence>
<organism evidence="24 25">
    <name type="scientific">Tribolium castaneum</name>
    <name type="common">Red flour beetle</name>
    <dbReference type="NCBI Taxonomy" id="7070"/>
    <lineage>
        <taxon>Eukaryota</taxon>
        <taxon>Metazoa</taxon>
        <taxon>Ecdysozoa</taxon>
        <taxon>Arthropoda</taxon>
        <taxon>Hexapoda</taxon>
        <taxon>Insecta</taxon>
        <taxon>Pterygota</taxon>
        <taxon>Neoptera</taxon>
        <taxon>Endopterygota</taxon>
        <taxon>Coleoptera</taxon>
        <taxon>Polyphaga</taxon>
        <taxon>Cucujiformia</taxon>
        <taxon>Tenebrionidae</taxon>
        <taxon>Tenebrionidae incertae sedis</taxon>
        <taxon>Tribolium</taxon>
    </lineage>
</organism>
<dbReference type="SMART" id="SM00220">
    <property type="entry name" value="S_TKc"/>
    <property type="match status" value="1"/>
</dbReference>
<evidence type="ECO:0000259" key="23">
    <source>
        <dbReference type="PROSITE" id="PS50836"/>
    </source>
</evidence>
<dbReference type="PROSITE" id="PS00084">
    <property type="entry name" value="CU2_MONOOXYGENASE_1"/>
    <property type="match status" value="1"/>
</dbReference>
<comment type="catalytic activity">
    <reaction evidence="20">
        <text>L-seryl-[protein] + ATP = O-phospho-L-seryl-[protein] + ADP + H(+)</text>
        <dbReference type="Rhea" id="RHEA:17989"/>
        <dbReference type="Rhea" id="RHEA-COMP:9863"/>
        <dbReference type="Rhea" id="RHEA-COMP:11604"/>
        <dbReference type="ChEBI" id="CHEBI:15378"/>
        <dbReference type="ChEBI" id="CHEBI:29999"/>
        <dbReference type="ChEBI" id="CHEBI:30616"/>
        <dbReference type="ChEBI" id="CHEBI:83421"/>
        <dbReference type="ChEBI" id="CHEBI:456216"/>
        <dbReference type="EC" id="2.7.11.1"/>
    </reaction>
</comment>
<dbReference type="InterPro" id="IPR045216">
    <property type="entry name" value="CK2_alpha"/>
</dbReference>
<dbReference type="EMBL" id="KQ971318">
    <property type="protein sequence ID" value="KYB28963.1"/>
    <property type="molecule type" value="Genomic_DNA"/>
</dbReference>
<dbReference type="PROSITE" id="PS50836">
    <property type="entry name" value="DOMON"/>
    <property type="match status" value="1"/>
</dbReference>
<evidence type="ECO:0000256" key="3">
    <source>
        <dbReference type="ARBA" id="ARBA00010676"/>
    </source>
</evidence>
<dbReference type="InterPro" id="IPR000719">
    <property type="entry name" value="Prot_kinase_dom"/>
</dbReference>
<dbReference type="InterPro" id="IPR005018">
    <property type="entry name" value="DOMON_domain"/>
</dbReference>
<dbReference type="Gene3D" id="1.10.510.10">
    <property type="entry name" value="Transferase(Phosphotransferase) domain 1"/>
    <property type="match status" value="1"/>
</dbReference>
<dbReference type="GO" id="GO:0031981">
    <property type="term" value="C:nuclear lumen"/>
    <property type="evidence" value="ECO:0007669"/>
    <property type="project" value="UniProtKB-ARBA"/>
</dbReference>
<dbReference type="eggNOG" id="KOG3568">
    <property type="taxonomic scope" value="Eukaryota"/>
</dbReference>
<name>A0A139WM35_TRICA</name>
<keyword evidence="8" id="KW-0479">Metal-binding</keyword>
<evidence type="ECO:0000256" key="8">
    <source>
        <dbReference type="ARBA" id="ARBA00022723"/>
    </source>
</evidence>
<dbReference type="Gene3D" id="2.60.120.230">
    <property type="match status" value="1"/>
</dbReference>
<dbReference type="GO" id="GO:0030667">
    <property type="term" value="C:secretory granule membrane"/>
    <property type="evidence" value="ECO:0000318"/>
    <property type="project" value="GO_Central"/>
</dbReference>
<evidence type="ECO:0000256" key="16">
    <source>
        <dbReference type="ARBA" id="ARBA00023136"/>
    </source>
</evidence>
<feature type="domain" description="Protein kinase" evidence="22">
    <location>
        <begin position="45"/>
        <end position="331"/>
    </location>
</feature>
<dbReference type="PROSITE" id="PS00107">
    <property type="entry name" value="PROTEIN_KINASE_ATP"/>
    <property type="match status" value="1"/>
</dbReference>
<proteinExistence type="inferred from homology"/>
<dbReference type="GO" id="GO:0006357">
    <property type="term" value="P:regulation of transcription by RNA polymerase II"/>
    <property type="evidence" value="ECO:0007669"/>
    <property type="project" value="UniProtKB-ARBA"/>
</dbReference>
<keyword evidence="16" id="KW-0472">Membrane</keyword>
<dbReference type="GO" id="GO:0042420">
    <property type="term" value="P:dopamine catabolic process"/>
    <property type="evidence" value="ECO:0000318"/>
    <property type="project" value="GO_Central"/>
</dbReference>
<evidence type="ECO:0000256" key="19">
    <source>
        <dbReference type="ARBA" id="ARBA00047899"/>
    </source>
</evidence>
<keyword evidence="13" id="KW-0560">Oxidoreductase</keyword>
<dbReference type="FunFam" id="1.10.510.10:FF:000459">
    <property type="entry name" value="Casein kinase II subunit alpha"/>
    <property type="match status" value="1"/>
</dbReference>
<dbReference type="SMART" id="SM00664">
    <property type="entry name" value="DoH"/>
    <property type="match status" value="1"/>
</dbReference>
<evidence type="ECO:0000256" key="7">
    <source>
        <dbReference type="ARBA" id="ARBA00022692"/>
    </source>
</evidence>
<dbReference type="InterPro" id="IPR017441">
    <property type="entry name" value="Protein_kinase_ATP_BS"/>
</dbReference>
<dbReference type="GO" id="GO:0004500">
    <property type="term" value="F:dopamine beta-monooxygenase activity"/>
    <property type="evidence" value="ECO:0000318"/>
    <property type="project" value="GO_Central"/>
</dbReference>
<gene>
    <name evidence="24" type="primary">AUGUSTUS-3.0.2_32303</name>
    <name evidence="24" type="ORF">TcasGA2_TC032303</name>
</gene>
<keyword evidence="18" id="KW-0325">Glycoprotein</keyword>
<evidence type="ECO:0000256" key="2">
    <source>
        <dbReference type="ARBA" id="ARBA00004167"/>
    </source>
</evidence>
<dbReference type="PRINTS" id="PR00767">
    <property type="entry name" value="DBMONOXGNASE"/>
</dbReference>
<dbReference type="InterPro" id="IPR020611">
    <property type="entry name" value="Cu2_ascorb_mOase_CS-1"/>
</dbReference>
<evidence type="ECO:0000313" key="24">
    <source>
        <dbReference type="EMBL" id="KYB28963.1"/>
    </source>
</evidence>
<evidence type="ECO:0000259" key="22">
    <source>
        <dbReference type="PROSITE" id="PS50011"/>
    </source>
</evidence>
<dbReference type="STRING" id="7070.A0A139WM35"/>
<dbReference type="AlphaFoldDB" id="A0A139WM35"/>
<dbReference type="SUPFAM" id="SSF56112">
    <property type="entry name" value="Protein kinase-like (PK-like)"/>
    <property type="match status" value="1"/>
</dbReference>
<protein>
    <recommendedName>
        <fullName evidence="4">non-specific serine/threonine protein kinase</fullName>
        <ecNumber evidence="4">2.7.11.1</ecNumber>
    </recommendedName>
</protein>
<dbReference type="GO" id="GO:0005956">
    <property type="term" value="C:protein kinase CK2 complex"/>
    <property type="evidence" value="ECO:0007669"/>
    <property type="project" value="UniProtKB-ARBA"/>
</dbReference>
<dbReference type="InParanoid" id="A0A139WM35"/>
<evidence type="ECO:0000256" key="10">
    <source>
        <dbReference type="ARBA" id="ARBA00022777"/>
    </source>
</evidence>
<dbReference type="GO" id="GO:0005524">
    <property type="term" value="F:ATP binding"/>
    <property type="evidence" value="ECO:0007669"/>
    <property type="project" value="UniProtKB-UniRule"/>
</dbReference>
<dbReference type="Gene3D" id="3.30.200.20">
    <property type="entry name" value="Phosphorylase Kinase, domain 1"/>
    <property type="match status" value="1"/>
</dbReference>
<keyword evidence="7" id="KW-0812">Transmembrane</keyword>
<dbReference type="GO" id="GO:0004674">
    <property type="term" value="F:protein serine/threonine kinase activity"/>
    <property type="evidence" value="ECO:0007669"/>
    <property type="project" value="UniProtKB-KW"/>
</dbReference>
<evidence type="ECO:0000256" key="14">
    <source>
        <dbReference type="ARBA" id="ARBA00023008"/>
    </source>
</evidence>
<evidence type="ECO:0000256" key="1">
    <source>
        <dbReference type="ARBA" id="ARBA00001973"/>
    </source>
</evidence>
<accession>A0A139WM35</accession>
<feature type="domain" description="DOMON" evidence="23">
    <location>
        <begin position="384"/>
        <end position="501"/>
    </location>
</feature>
<dbReference type="CDD" id="cd14132">
    <property type="entry name" value="STKc_CK2_alpha"/>
    <property type="match status" value="1"/>
</dbReference>
<dbReference type="InterPro" id="IPR000945">
    <property type="entry name" value="DBH-like"/>
</dbReference>
<dbReference type="GO" id="GO:0006589">
    <property type="term" value="P:octopamine biosynthetic process"/>
    <property type="evidence" value="ECO:0000318"/>
    <property type="project" value="GO_Central"/>
</dbReference>
<dbReference type="Gene3D" id="2.60.120.310">
    <property type="entry name" value="Copper type II, ascorbate-dependent monooxygenase, N-terminal domain"/>
    <property type="match status" value="1"/>
</dbReference>
<keyword evidence="17" id="KW-1015">Disulfide bond</keyword>
<evidence type="ECO:0000313" key="25">
    <source>
        <dbReference type="Proteomes" id="UP000007266"/>
    </source>
</evidence>
<dbReference type="Pfam" id="PF03351">
    <property type="entry name" value="DOMON"/>
    <property type="match status" value="1"/>
</dbReference>
<dbReference type="SUPFAM" id="SSF49742">
    <property type="entry name" value="PHM/PNGase F"/>
    <property type="match status" value="2"/>
</dbReference>
<dbReference type="Pfam" id="PF03712">
    <property type="entry name" value="Cu2_monoox_C"/>
    <property type="match status" value="1"/>
</dbReference>
<dbReference type="FunCoup" id="A0A139WM35">
    <property type="interactions" value="15"/>
</dbReference>
<dbReference type="GO" id="GO:0005507">
    <property type="term" value="F:copper ion binding"/>
    <property type="evidence" value="ECO:0000318"/>
    <property type="project" value="GO_Central"/>
</dbReference>